<gene>
    <name evidence="2" type="ORF">VKT23_017800</name>
</gene>
<proteinExistence type="predicted"/>
<reference evidence="2 3" key="1">
    <citation type="submission" date="2024-01" db="EMBL/GenBank/DDBJ databases">
        <title>A draft genome for the cacao thread blight pathogen Marasmiellus scandens.</title>
        <authorList>
            <person name="Baruah I.K."/>
            <person name="Leung J."/>
            <person name="Bukari Y."/>
            <person name="Amoako-Attah I."/>
            <person name="Meinhardt L.W."/>
            <person name="Bailey B.A."/>
            <person name="Cohen S.P."/>
        </authorList>
    </citation>
    <scope>NUCLEOTIDE SEQUENCE [LARGE SCALE GENOMIC DNA]</scope>
    <source>
        <strain evidence="2 3">GH-19</strain>
    </source>
</reference>
<sequence length="99" mass="11034">MFNNIGVIKNTFTQFEQYQAETTNALTQITSTLSDIQVQLQDVQMKSDPPPPRVTMPPPKPNMPPKPPFAQSSQKPPTFTPPTAFKGKAFEVEIFIKLG</sequence>
<comment type="caution">
    <text evidence="2">The sequence shown here is derived from an EMBL/GenBank/DDBJ whole genome shotgun (WGS) entry which is preliminary data.</text>
</comment>
<evidence type="ECO:0000256" key="1">
    <source>
        <dbReference type="SAM" id="MobiDB-lite"/>
    </source>
</evidence>
<evidence type="ECO:0000313" key="2">
    <source>
        <dbReference type="EMBL" id="KAK7438873.1"/>
    </source>
</evidence>
<name>A0ABR1IV58_9AGAR</name>
<feature type="region of interest" description="Disordered" evidence="1">
    <location>
        <begin position="43"/>
        <end position="84"/>
    </location>
</feature>
<organism evidence="2 3">
    <name type="scientific">Marasmiellus scandens</name>
    <dbReference type="NCBI Taxonomy" id="2682957"/>
    <lineage>
        <taxon>Eukaryota</taxon>
        <taxon>Fungi</taxon>
        <taxon>Dikarya</taxon>
        <taxon>Basidiomycota</taxon>
        <taxon>Agaricomycotina</taxon>
        <taxon>Agaricomycetes</taxon>
        <taxon>Agaricomycetidae</taxon>
        <taxon>Agaricales</taxon>
        <taxon>Marasmiineae</taxon>
        <taxon>Omphalotaceae</taxon>
        <taxon>Marasmiellus</taxon>
    </lineage>
</organism>
<dbReference type="Proteomes" id="UP001498398">
    <property type="component" value="Unassembled WGS sequence"/>
</dbReference>
<evidence type="ECO:0000313" key="3">
    <source>
        <dbReference type="Proteomes" id="UP001498398"/>
    </source>
</evidence>
<accession>A0ABR1IV58</accession>
<protein>
    <submittedName>
        <fullName evidence="2">Uncharacterized protein</fullName>
    </submittedName>
</protein>
<dbReference type="EMBL" id="JBANRG010000076">
    <property type="protein sequence ID" value="KAK7438873.1"/>
    <property type="molecule type" value="Genomic_DNA"/>
</dbReference>
<keyword evidence="3" id="KW-1185">Reference proteome</keyword>
<feature type="compositionally biased region" description="Pro residues" evidence="1">
    <location>
        <begin position="48"/>
        <end position="68"/>
    </location>
</feature>